<dbReference type="EMBL" id="JAWJEJ010000001">
    <property type="protein sequence ID" value="MDV3456526.1"/>
    <property type="molecule type" value="Genomic_DNA"/>
</dbReference>
<dbReference type="SUPFAM" id="SSF46785">
    <property type="entry name" value="Winged helix' DNA-binding domain"/>
    <property type="match status" value="1"/>
</dbReference>
<evidence type="ECO:0000313" key="7">
    <source>
        <dbReference type="Proteomes" id="UP001273531"/>
    </source>
</evidence>
<dbReference type="Pfam" id="PF03466">
    <property type="entry name" value="LysR_substrate"/>
    <property type="match status" value="1"/>
</dbReference>
<dbReference type="InterPro" id="IPR036390">
    <property type="entry name" value="WH_DNA-bd_sf"/>
</dbReference>
<reference evidence="6 7" key="1">
    <citation type="submission" date="2023-10" db="EMBL/GenBank/DDBJ databases">
        <title>Sphingomonas sp. HF-S4 16S ribosomal RNA gene Genome sequencing and assembly.</title>
        <authorList>
            <person name="Lee H."/>
        </authorList>
    </citation>
    <scope>NUCLEOTIDE SEQUENCE [LARGE SCALE GENOMIC DNA]</scope>
    <source>
        <strain evidence="6 7">HF-S4</strain>
    </source>
</reference>
<dbReference type="InterPro" id="IPR005119">
    <property type="entry name" value="LysR_subst-bd"/>
</dbReference>
<dbReference type="PANTHER" id="PTHR30346">
    <property type="entry name" value="TRANSCRIPTIONAL DUAL REGULATOR HCAR-RELATED"/>
    <property type="match status" value="1"/>
</dbReference>
<keyword evidence="7" id="KW-1185">Reference proteome</keyword>
<evidence type="ECO:0000256" key="1">
    <source>
        <dbReference type="ARBA" id="ARBA00009437"/>
    </source>
</evidence>
<dbReference type="Proteomes" id="UP001273531">
    <property type="component" value="Unassembled WGS sequence"/>
</dbReference>
<dbReference type="RefSeq" id="WP_317225706.1">
    <property type="nucleotide sequence ID" value="NZ_JAWJEJ010000001.1"/>
</dbReference>
<name>A0ABU3Y555_9SPHN</name>
<dbReference type="PRINTS" id="PR00039">
    <property type="entry name" value="HTHLYSR"/>
</dbReference>
<evidence type="ECO:0000256" key="2">
    <source>
        <dbReference type="ARBA" id="ARBA00023015"/>
    </source>
</evidence>
<keyword evidence="3" id="KW-0238">DNA-binding</keyword>
<organism evidence="6 7">
    <name type="scientific">Sphingomonas agrestis</name>
    <dbReference type="NCBI Taxonomy" id="3080540"/>
    <lineage>
        <taxon>Bacteria</taxon>
        <taxon>Pseudomonadati</taxon>
        <taxon>Pseudomonadota</taxon>
        <taxon>Alphaproteobacteria</taxon>
        <taxon>Sphingomonadales</taxon>
        <taxon>Sphingomonadaceae</taxon>
        <taxon>Sphingomonas</taxon>
    </lineage>
</organism>
<protein>
    <submittedName>
        <fullName evidence="6">LysR substrate-binding domain-containing protein</fullName>
    </submittedName>
</protein>
<keyword evidence="2" id="KW-0805">Transcription regulation</keyword>
<evidence type="ECO:0000256" key="4">
    <source>
        <dbReference type="ARBA" id="ARBA00023163"/>
    </source>
</evidence>
<proteinExistence type="inferred from homology"/>
<evidence type="ECO:0000256" key="3">
    <source>
        <dbReference type="ARBA" id="ARBA00023125"/>
    </source>
</evidence>
<feature type="domain" description="HTH lysR-type" evidence="5">
    <location>
        <begin position="1"/>
        <end position="58"/>
    </location>
</feature>
<comment type="caution">
    <text evidence="6">The sequence shown here is derived from an EMBL/GenBank/DDBJ whole genome shotgun (WGS) entry which is preliminary data.</text>
</comment>
<accession>A0ABU3Y555</accession>
<dbReference type="Pfam" id="PF00126">
    <property type="entry name" value="HTH_1"/>
    <property type="match status" value="1"/>
</dbReference>
<keyword evidence="4" id="KW-0804">Transcription</keyword>
<evidence type="ECO:0000259" key="5">
    <source>
        <dbReference type="PROSITE" id="PS50931"/>
    </source>
</evidence>
<dbReference type="PROSITE" id="PS50931">
    <property type="entry name" value="HTH_LYSR"/>
    <property type="match status" value="1"/>
</dbReference>
<dbReference type="Gene3D" id="1.10.10.10">
    <property type="entry name" value="Winged helix-like DNA-binding domain superfamily/Winged helix DNA-binding domain"/>
    <property type="match status" value="1"/>
</dbReference>
<evidence type="ECO:0000313" key="6">
    <source>
        <dbReference type="EMBL" id="MDV3456526.1"/>
    </source>
</evidence>
<gene>
    <name evidence="6" type="ORF">RZN05_05980</name>
</gene>
<dbReference type="InterPro" id="IPR000847">
    <property type="entry name" value="LysR_HTH_N"/>
</dbReference>
<sequence length="310" mass="33584">MELRHLRYFRAIGREEHFGRAAIALRVAQPALTRQIRDLEAELGVELFERLPRGVRLSSAGRAFLHEVEEILSQVDRAVDRARRMGSGHLGTLRVGMSEIIAAYESISRGLLHFRENEPGVALDLRSMGSVLQIAALKDGALDVGIVYDAHIEERDAEGLERAKLGVGETMLAVHENHPLAARESVTMAEIAEQPVLGPARATARGYYDRLMAACVESGSAPDFVQQCTTNSILFSLVSVGMGVGLVTTAGSRAPVPNVRLVPIADLGLRFEVLLVWRALDRSAALRRFVDMMVQHAAGVLPPGGQAAAA</sequence>
<dbReference type="PANTHER" id="PTHR30346:SF17">
    <property type="entry name" value="LYSR FAMILY TRANSCRIPTIONAL REGULATOR"/>
    <property type="match status" value="1"/>
</dbReference>
<comment type="similarity">
    <text evidence="1">Belongs to the LysR transcriptional regulatory family.</text>
</comment>
<dbReference type="SUPFAM" id="SSF53850">
    <property type="entry name" value="Periplasmic binding protein-like II"/>
    <property type="match status" value="1"/>
</dbReference>
<dbReference type="Gene3D" id="3.40.190.10">
    <property type="entry name" value="Periplasmic binding protein-like II"/>
    <property type="match status" value="2"/>
</dbReference>
<dbReference type="InterPro" id="IPR036388">
    <property type="entry name" value="WH-like_DNA-bd_sf"/>
</dbReference>
<dbReference type="CDD" id="cd08414">
    <property type="entry name" value="PBP2_LTTR_aromatics_like"/>
    <property type="match status" value="1"/>
</dbReference>